<organism evidence="2 3">
    <name type="scientific">Trichonephila clavipes</name>
    <name type="common">Golden silk orbweaver</name>
    <name type="synonym">Nephila clavipes</name>
    <dbReference type="NCBI Taxonomy" id="2585209"/>
    <lineage>
        <taxon>Eukaryota</taxon>
        <taxon>Metazoa</taxon>
        <taxon>Ecdysozoa</taxon>
        <taxon>Arthropoda</taxon>
        <taxon>Chelicerata</taxon>
        <taxon>Arachnida</taxon>
        <taxon>Araneae</taxon>
        <taxon>Araneomorphae</taxon>
        <taxon>Entelegynae</taxon>
        <taxon>Araneoidea</taxon>
        <taxon>Nephilidae</taxon>
        <taxon>Trichonephila</taxon>
    </lineage>
</organism>
<name>A0A8X7B800_TRICX</name>
<feature type="region of interest" description="Disordered" evidence="1">
    <location>
        <begin position="17"/>
        <end position="43"/>
    </location>
</feature>
<evidence type="ECO:0000313" key="2">
    <source>
        <dbReference type="EMBL" id="GFY22711.1"/>
    </source>
</evidence>
<evidence type="ECO:0000256" key="1">
    <source>
        <dbReference type="SAM" id="MobiDB-lite"/>
    </source>
</evidence>
<comment type="caution">
    <text evidence="2">The sequence shown here is derived from an EMBL/GenBank/DDBJ whole genome shotgun (WGS) entry which is preliminary data.</text>
</comment>
<feature type="compositionally biased region" description="Basic residues" evidence="1">
    <location>
        <begin position="20"/>
        <end position="30"/>
    </location>
</feature>
<dbReference type="AlphaFoldDB" id="A0A8X7B800"/>
<keyword evidence="3" id="KW-1185">Reference proteome</keyword>
<evidence type="ECO:0000313" key="3">
    <source>
        <dbReference type="Proteomes" id="UP000887159"/>
    </source>
</evidence>
<dbReference type="EMBL" id="BMAU01021361">
    <property type="protein sequence ID" value="GFY22711.1"/>
    <property type="molecule type" value="Genomic_DNA"/>
</dbReference>
<gene>
    <name evidence="2" type="ORF">TNCV_2179721</name>
</gene>
<sequence>MTRSDLLHKKVAAIPERSRARSRRVMRSRHLTTEDPPCIGTNRHKSVIAQGPRLVLVGNFGDGDAK</sequence>
<protein>
    <submittedName>
        <fullName evidence="2">Uncharacterized protein</fullName>
    </submittedName>
</protein>
<accession>A0A8X7B800</accession>
<proteinExistence type="predicted"/>
<dbReference type="Proteomes" id="UP000887159">
    <property type="component" value="Unassembled WGS sequence"/>
</dbReference>
<reference evidence="2" key="1">
    <citation type="submission" date="2020-08" db="EMBL/GenBank/DDBJ databases">
        <title>Multicomponent nature underlies the extraordinary mechanical properties of spider dragline silk.</title>
        <authorList>
            <person name="Kono N."/>
            <person name="Nakamura H."/>
            <person name="Mori M."/>
            <person name="Yoshida Y."/>
            <person name="Ohtoshi R."/>
            <person name="Malay A.D."/>
            <person name="Moran D.A.P."/>
            <person name="Tomita M."/>
            <person name="Numata K."/>
            <person name="Arakawa K."/>
        </authorList>
    </citation>
    <scope>NUCLEOTIDE SEQUENCE</scope>
</reference>